<protein>
    <recommendedName>
        <fullName evidence="1">Phasin domain-containing protein</fullName>
    </recommendedName>
</protein>
<dbReference type="Pfam" id="PF09361">
    <property type="entry name" value="Phasin_2"/>
    <property type="match status" value="1"/>
</dbReference>
<dbReference type="EMBL" id="CYGY02000038">
    <property type="protein sequence ID" value="SIT44174.1"/>
    <property type="molecule type" value="Genomic_DNA"/>
</dbReference>
<dbReference type="NCBIfam" id="TIGR01841">
    <property type="entry name" value="phasin"/>
    <property type="match status" value="1"/>
</dbReference>
<evidence type="ECO:0000259" key="1">
    <source>
        <dbReference type="Pfam" id="PF09361"/>
    </source>
</evidence>
<name>A0A1N7S9W0_9BURK</name>
<evidence type="ECO:0000313" key="3">
    <source>
        <dbReference type="Proteomes" id="UP000195569"/>
    </source>
</evidence>
<dbReference type="InterPro" id="IPR018968">
    <property type="entry name" value="Phasin"/>
</dbReference>
<dbReference type="AlphaFoldDB" id="A0A1N7S9W0"/>
<evidence type="ECO:0000313" key="2">
    <source>
        <dbReference type="EMBL" id="SIT44174.1"/>
    </source>
</evidence>
<proteinExistence type="predicted"/>
<reference evidence="2" key="1">
    <citation type="submission" date="2016-12" db="EMBL/GenBank/DDBJ databases">
        <authorList>
            <person name="Moulin L."/>
        </authorList>
    </citation>
    <scope>NUCLEOTIDE SEQUENCE [LARGE SCALE GENOMIC DNA]</scope>
    <source>
        <strain evidence="2">STM 7183</strain>
    </source>
</reference>
<dbReference type="InterPro" id="IPR010127">
    <property type="entry name" value="Phasin_subfam-1"/>
</dbReference>
<gene>
    <name evidence="2" type="ORF">BN2476_380073</name>
</gene>
<accession>A0A1N7S9W0</accession>
<organism evidence="2 3">
    <name type="scientific">Paraburkholderia piptadeniae</name>
    <dbReference type="NCBI Taxonomy" id="1701573"/>
    <lineage>
        <taxon>Bacteria</taxon>
        <taxon>Pseudomonadati</taxon>
        <taxon>Pseudomonadota</taxon>
        <taxon>Betaproteobacteria</taxon>
        <taxon>Burkholderiales</taxon>
        <taxon>Burkholderiaceae</taxon>
        <taxon>Paraburkholderia</taxon>
    </lineage>
</organism>
<comment type="caution">
    <text evidence="2">The sequence shown here is derived from an EMBL/GenBank/DDBJ whole genome shotgun (WGS) entry which is preliminary data.</text>
</comment>
<dbReference type="Proteomes" id="UP000195569">
    <property type="component" value="Unassembled WGS sequence"/>
</dbReference>
<sequence>MSVKEPQDWLALQNSLAAPMAEKVQVYSRHAFDIVLATQAELARITQAQCEAAYQETLCTSITTV</sequence>
<feature type="domain" description="Phasin" evidence="1">
    <location>
        <begin position="1"/>
        <end position="49"/>
    </location>
</feature>
<keyword evidence="3" id="KW-1185">Reference proteome</keyword>